<dbReference type="InterPro" id="IPR058663">
    <property type="entry name" value="PucR-like_N"/>
</dbReference>
<dbReference type="OrthoDB" id="5243741at2"/>
<dbReference type="RefSeq" id="WP_035285896.1">
    <property type="nucleotide sequence ID" value="NZ_AYXG01000169.1"/>
</dbReference>
<dbReference type="Pfam" id="PF25906">
    <property type="entry name" value="PucR-like_N"/>
    <property type="match status" value="1"/>
</dbReference>
<dbReference type="InterPro" id="IPR025736">
    <property type="entry name" value="PucR_C-HTH_dom"/>
</dbReference>
<dbReference type="PANTHER" id="PTHR33744">
    <property type="entry name" value="CARBOHYDRATE DIACID REGULATOR"/>
    <property type="match status" value="1"/>
</dbReference>
<reference evidence="3 4" key="1">
    <citation type="journal article" date="2014" name="Genome Announc.">
        <title>Draft Genome Sequence of the Antitrypanosomally Active Sponge-Associated Bacterium Actinokineospora sp. Strain EG49.</title>
        <authorList>
            <person name="Harjes J."/>
            <person name="Ryu T."/>
            <person name="Abdelmohsen U.R."/>
            <person name="Moitinho-Silva L."/>
            <person name="Horn H."/>
            <person name="Ravasi T."/>
            <person name="Hentschel U."/>
        </authorList>
    </citation>
    <scope>NUCLEOTIDE SEQUENCE [LARGE SCALE GENOMIC DNA]</scope>
    <source>
        <strain evidence="3 4">EG49</strain>
    </source>
</reference>
<evidence type="ECO:0000313" key="4">
    <source>
        <dbReference type="Proteomes" id="UP000019277"/>
    </source>
</evidence>
<dbReference type="InterPro" id="IPR042070">
    <property type="entry name" value="PucR_C-HTH_sf"/>
</dbReference>
<dbReference type="Proteomes" id="UP000019277">
    <property type="component" value="Unassembled WGS sequence"/>
</dbReference>
<gene>
    <name evidence="3" type="ORF">UO65_4525</name>
</gene>
<evidence type="ECO:0000313" key="3">
    <source>
        <dbReference type="EMBL" id="EWC60178.1"/>
    </source>
</evidence>
<dbReference type="Gene3D" id="1.10.10.2840">
    <property type="entry name" value="PucR C-terminal helix-turn-helix domain"/>
    <property type="match status" value="1"/>
</dbReference>
<dbReference type="EMBL" id="AYXG01000169">
    <property type="protein sequence ID" value="EWC60178.1"/>
    <property type="molecule type" value="Genomic_DNA"/>
</dbReference>
<name>W7IIY6_9PSEU</name>
<comment type="caution">
    <text evidence="3">The sequence shown here is derived from an EMBL/GenBank/DDBJ whole genome shotgun (WGS) entry which is preliminary data.</text>
</comment>
<evidence type="ECO:0000259" key="2">
    <source>
        <dbReference type="Pfam" id="PF25906"/>
    </source>
</evidence>
<dbReference type="InterPro" id="IPR051448">
    <property type="entry name" value="CdaR-like_regulators"/>
</dbReference>
<dbReference type="Pfam" id="PF13556">
    <property type="entry name" value="HTH_30"/>
    <property type="match status" value="1"/>
</dbReference>
<feature type="domain" description="PucR-like N-terminal" evidence="2">
    <location>
        <begin position="14"/>
        <end position="179"/>
    </location>
</feature>
<protein>
    <submittedName>
        <fullName evidence="3">Regulatory protein</fullName>
    </submittedName>
</protein>
<keyword evidence="4" id="KW-1185">Reference proteome</keyword>
<organism evidence="3 4">
    <name type="scientific">Actinokineospora spheciospongiae</name>
    <dbReference type="NCBI Taxonomy" id="909613"/>
    <lineage>
        <taxon>Bacteria</taxon>
        <taxon>Bacillati</taxon>
        <taxon>Actinomycetota</taxon>
        <taxon>Actinomycetes</taxon>
        <taxon>Pseudonocardiales</taxon>
        <taxon>Pseudonocardiaceae</taxon>
        <taxon>Actinokineospora</taxon>
    </lineage>
</organism>
<sequence>MQPGGPAERSANAWPRIPRQFAAVLRPRIDVIGREMIETIARELPDYRKPADSPFGHDFTSAVKRALHDFADLVEDPRSPRADNALFFRGLGETEYRNGRSLDLLQAAYRIGARVGCRCYIQLARDAGLSTETVLVLSEAVLIHINALANESVKGYAAAREHNDDNRLGQDRRALAERLLERRPTGGAPLSGLAARAQWPLPAAVACVLTTPAEQDAFDRDVLVLPRGPELVLVLPDTAIDDSLAAVRARLRERQAVLGPTVPLAEAWLSLHCARSVNRLVRRKMVQASGDGMVSAADHLSEVMLTGNEPLGRLLAQRTVSCLTDLSRGKATRLEETLDALLSSWGRTAPEVAEALGVHPQTARNRMRQLESLLGDRLSDPSFRLEAQVVLRLRALLRTAGEPVDRDVPTRVP</sequence>
<dbReference type="eggNOG" id="COG2508">
    <property type="taxonomic scope" value="Bacteria"/>
</dbReference>
<dbReference type="AlphaFoldDB" id="W7IIY6"/>
<accession>W7IIY6</accession>
<proteinExistence type="predicted"/>
<evidence type="ECO:0000259" key="1">
    <source>
        <dbReference type="Pfam" id="PF13556"/>
    </source>
</evidence>
<dbReference type="PANTHER" id="PTHR33744:SF1">
    <property type="entry name" value="DNA-BINDING TRANSCRIPTIONAL ACTIVATOR ADER"/>
    <property type="match status" value="1"/>
</dbReference>
<feature type="domain" description="PucR C-terminal helix-turn-helix" evidence="1">
    <location>
        <begin position="335"/>
        <end position="392"/>
    </location>
</feature>
<dbReference type="STRING" id="909613.UO65_4525"/>